<dbReference type="HOGENOM" id="CLU_3399001_0_0_12"/>
<accession>A0A0E2E772</accession>
<name>A0A0E2E772_TREDN</name>
<evidence type="ECO:0000313" key="1">
    <source>
        <dbReference type="EMBL" id="EMB35911.1"/>
    </source>
</evidence>
<proteinExistence type="predicted"/>
<reference evidence="1" key="1">
    <citation type="submission" date="2012-01" db="EMBL/GenBank/DDBJ databases">
        <title>The Genome Sequence of Treponema denticola H-22.</title>
        <authorList>
            <consortium name="The Broad Institute Genome Sequencing Platform"/>
            <person name="Earl A."/>
            <person name="Ward D."/>
            <person name="Feldgarden M."/>
            <person name="Gevers D."/>
            <person name="Blanton J.M."/>
            <person name="Fenno C.J."/>
            <person name="Baranova O.V."/>
            <person name="Mathney J."/>
            <person name="Dewhirst F.E."/>
            <person name="Izard J."/>
            <person name="Young S.K."/>
            <person name="Zeng Q."/>
            <person name="Gargeya S."/>
            <person name="Fitzgerald M."/>
            <person name="Haas B."/>
            <person name="Abouelleil A."/>
            <person name="Alvarado L."/>
            <person name="Arachchi H.M."/>
            <person name="Berlin A."/>
            <person name="Chapman S.B."/>
            <person name="Gearin G."/>
            <person name="Goldberg J."/>
            <person name="Griggs A."/>
            <person name="Gujja S."/>
            <person name="Hansen M."/>
            <person name="Heiman D."/>
            <person name="Howarth C."/>
            <person name="Larimer J."/>
            <person name="Lui A."/>
            <person name="MacDonald P.J.P."/>
            <person name="McCowen C."/>
            <person name="Montmayeur A."/>
            <person name="Murphy C."/>
            <person name="Neiman D."/>
            <person name="Pearson M."/>
            <person name="Priest M."/>
            <person name="Roberts A."/>
            <person name="Saif S."/>
            <person name="Shea T."/>
            <person name="Sisk P."/>
            <person name="Stolte C."/>
            <person name="Sykes S."/>
            <person name="Wortman J."/>
            <person name="Nusbaum C."/>
            <person name="Birren B."/>
        </authorList>
    </citation>
    <scope>NUCLEOTIDE SEQUENCE [LARGE SCALE GENOMIC DNA]</scope>
    <source>
        <strain evidence="1">H-22</strain>
    </source>
</reference>
<sequence>MLFEEIMLNHSEKKIIYINRPASIPKISESK</sequence>
<organism evidence="1">
    <name type="scientific">Treponema denticola H-22</name>
    <dbReference type="NCBI Taxonomy" id="999432"/>
    <lineage>
        <taxon>Bacteria</taxon>
        <taxon>Pseudomonadati</taxon>
        <taxon>Spirochaetota</taxon>
        <taxon>Spirochaetia</taxon>
        <taxon>Spirochaetales</taxon>
        <taxon>Treponemataceae</taxon>
        <taxon>Treponema</taxon>
    </lineage>
</organism>
<dbReference type="Proteomes" id="UP000011705">
    <property type="component" value="Chromosome"/>
</dbReference>
<protein>
    <submittedName>
        <fullName evidence="1">Uncharacterized protein</fullName>
    </submittedName>
</protein>
<dbReference type="EMBL" id="AGDV01000001">
    <property type="protein sequence ID" value="EMB35911.1"/>
    <property type="molecule type" value="Genomic_DNA"/>
</dbReference>
<dbReference type="AlphaFoldDB" id="A0A0E2E772"/>
<comment type="caution">
    <text evidence="1">The sequence shown here is derived from an EMBL/GenBank/DDBJ whole genome shotgun (WGS) entry which is preliminary data.</text>
</comment>
<gene>
    <name evidence="1" type="ORF">HMPREF9726_00103</name>
</gene>